<dbReference type="PROSITE" id="PS50892">
    <property type="entry name" value="V_SNARE"/>
    <property type="match status" value="1"/>
</dbReference>
<evidence type="ECO:0000259" key="5">
    <source>
        <dbReference type="PROSITE" id="PS50892"/>
    </source>
</evidence>
<evidence type="ECO:0000256" key="4">
    <source>
        <dbReference type="SAM" id="Phobius"/>
    </source>
</evidence>
<protein>
    <recommendedName>
        <fullName evidence="5">V-SNARE coiled-coil homology domain-containing protein</fullName>
    </recommendedName>
</protein>
<reference evidence="6" key="2">
    <citation type="submission" date="2025-09" db="UniProtKB">
        <authorList>
            <consortium name="Ensembl"/>
        </authorList>
    </citation>
    <scope>IDENTIFICATION</scope>
</reference>
<keyword evidence="3" id="KW-0175">Coiled coil</keyword>
<comment type="subcellular location">
    <subcellularLocation>
        <location evidence="2">Endomembrane system</location>
        <topology evidence="2">Single-pass type IV membrane protein</topology>
    </subcellularLocation>
</comment>
<dbReference type="STRING" id="1841481.ENSSLDP00000016703"/>
<name>A0A3B4XZL9_SERLL</name>
<keyword evidence="4" id="KW-1133">Transmembrane helix</keyword>
<dbReference type="GO" id="GO:0016020">
    <property type="term" value="C:membrane"/>
    <property type="evidence" value="ECO:0007669"/>
    <property type="project" value="InterPro"/>
</dbReference>
<feature type="domain" description="V-SNARE coiled-coil homology" evidence="5">
    <location>
        <begin position="10"/>
        <end position="70"/>
    </location>
</feature>
<evidence type="ECO:0000313" key="6">
    <source>
        <dbReference type="Ensembl" id="ENSSLDP00000016703.1"/>
    </source>
</evidence>
<dbReference type="PANTHER" id="PTHR45701">
    <property type="entry name" value="SYNAPTOBREVIN FAMILY MEMBER"/>
    <property type="match status" value="1"/>
</dbReference>
<dbReference type="Pfam" id="PF00957">
    <property type="entry name" value="Synaptobrevin"/>
    <property type="match status" value="1"/>
</dbReference>
<dbReference type="GO" id="GO:0016192">
    <property type="term" value="P:vesicle-mediated transport"/>
    <property type="evidence" value="ECO:0007669"/>
    <property type="project" value="InterPro"/>
</dbReference>
<dbReference type="Proteomes" id="UP000261360">
    <property type="component" value="Unplaced"/>
</dbReference>
<dbReference type="SUPFAM" id="SSF58038">
    <property type="entry name" value="SNARE fusion complex"/>
    <property type="match status" value="1"/>
</dbReference>
<accession>A0A3B4XZL9</accession>
<dbReference type="GeneTree" id="ENSGT00770000121653"/>
<dbReference type="AlphaFoldDB" id="A0A3B4XZL9"/>
<dbReference type="GO" id="GO:0012505">
    <property type="term" value="C:endomembrane system"/>
    <property type="evidence" value="ECO:0007669"/>
    <property type="project" value="UniProtKB-SubCell"/>
</dbReference>
<reference evidence="6" key="1">
    <citation type="submission" date="2025-08" db="UniProtKB">
        <authorList>
            <consortium name="Ensembl"/>
        </authorList>
    </citation>
    <scope>IDENTIFICATION</scope>
</reference>
<keyword evidence="4" id="KW-0812">Transmembrane</keyword>
<sequence>MAAEPAPQNKVQDLKDQINVVTDQMKENMKKIIEKNEKVVNFVTRSEEMEEGAKHFKYKSQKVSCSYWWKNVKLNVVVVVVVLLIIILLIIILLATGVIPTKVTETSKP</sequence>
<keyword evidence="4" id="KW-0472">Membrane</keyword>
<evidence type="ECO:0000256" key="2">
    <source>
        <dbReference type="ARBA" id="ARBA00046280"/>
    </source>
</evidence>
<evidence type="ECO:0000313" key="7">
    <source>
        <dbReference type="Proteomes" id="UP000261360"/>
    </source>
</evidence>
<dbReference type="Ensembl" id="ENSSLDT00000017301.1">
    <property type="protein sequence ID" value="ENSSLDP00000016703.1"/>
    <property type="gene ID" value="ENSSLDG00000013230.1"/>
</dbReference>
<organism evidence="6 7">
    <name type="scientific">Seriola lalandi dorsalis</name>
    <dbReference type="NCBI Taxonomy" id="1841481"/>
    <lineage>
        <taxon>Eukaryota</taxon>
        <taxon>Metazoa</taxon>
        <taxon>Chordata</taxon>
        <taxon>Craniata</taxon>
        <taxon>Vertebrata</taxon>
        <taxon>Euteleostomi</taxon>
        <taxon>Actinopterygii</taxon>
        <taxon>Neopterygii</taxon>
        <taxon>Teleostei</taxon>
        <taxon>Neoteleostei</taxon>
        <taxon>Acanthomorphata</taxon>
        <taxon>Carangaria</taxon>
        <taxon>Carangiformes</taxon>
        <taxon>Carangidae</taxon>
        <taxon>Seriola</taxon>
    </lineage>
</organism>
<dbReference type="InterPro" id="IPR016444">
    <property type="entry name" value="Synaptobrevin/VAMP"/>
</dbReference>
<dbReference type="Gene3D" id="1.20.5.110">
    <property type="match status" value="1"/>
</dbReference>
<feature type="transmembrane region" description="Helical" evidence="4">
    <location>
        <begin position="76"/>
        <end position="99"/>
    </location>
</feature>
<dbReference type="PRINTS" id="PR00219">
    <property type="entry name" value="SYNAPTOBREVN"/>
</dbReference>
<evidence type="ECO:0000256" key="1">
    <source>
        <dbReference type="ARBA" id="ARBA00008025"/>
    </source>
</evidence>
<dbReference type="InterPro" id="IPR001388">
    <property type="entry name" value="Synaptobrevin-like"/>
</dbReference>
<evidence type="ECO:0000256" key="3">
    <source>
        <dbReference type="PROSITE-ProRule" id="PRU00290"/>
    </source>
</evidence>
<comment type="similarity">
    <text evidence="1">Belongs to the synaptobrevin family.</text>
</comment>
<keyword evidence="7" id="KW-1185">Reference proteome</keyword>
<dbReference type="InterPro" id="IPR042855">
    <property type="entry name" value="V_SNARE_CC"/>
</dbReference>
<proteinExistence type="inferred from homology"/>